<sequence length="111" mass="11448">MGILIFSVTLRNCPPASAAAPPGESSSQTRSTPSGQQAPPSPDNTDSELPEEQKAEEVPASGRGVPDQSTGGAMGTRPFINPSVSTSPFQPAAGLLTLIRSVLLYLAWIVS</sequence>
<accession>A0A4T0WAX4</accession>
<feature type="compositionally biased region" description="Polar residues" evidence="1">
    <location>
        <begin position="28"/>
        <end position="38"/>
    </location>
</feature>
<feature type="region of interest" description="Disordered" evidence="1">
    <location>
        <begin position="13"/>
        <end position="86"/>
    </location>
</feature>
<comment type="caution">
    <text evidence="2">The sequence shown here is derived from an EMBL/GenBank/DDBJ whole genome shotgun (WGS) entry which is preliminary data.</text>
</comment>
<feature type="compositionally biased region" description="Low complexity" evidence="1">
    <location>
        <begin position="14"/>
        <end position="27"/>
    </location>
</feature>
<gene>
    <name evidence="2" type="ORF">CH35J_004695</name>
</gene>
<name>A0A4T0WAX4_9PEZI</name>
<proteinExistence type="predicted"/>
<organism evidence="2 3">
    <name type="scientific">Colletotrichum higginsianum</name>
    <dbReference type="NCBI Taxonomy" id="80884"/>
    <lineage>
        <taxon>Eukaryota</taxon>
        <taxon>Fungi</taxon>
        <taxon>Dikarya</taxon>
        <taxon>Ascomycota</taxon>
        <taxon>Pezizomycotina</taxon>
        <taxon>Sordariomycetes</taxon>
        <taxon>Hypocreomycetidae</taxon>
        <taxon>Glomerellales</taxon>
        <taxon>Glomerellaceae</taxon>
        <taxon>Colletotrichum</taxon>
        <taxon>Colletotrichum destructivum species complex</taxon>
    </lineage>
</organism>
<dbReference type="EMBL" id="MWPZ01000003">
    <property type="protein sequence ID" value="TID02679.1"/>
    <property type="molecule type" value="Genomic_DNA"/>
</dbReference>
<protein>
    <submittedName>
        <fullName evidence="2">Uncharacterized protein</fullName>
    </submittedName>
</protein>
<dbReference type="AlphaFoldDB" id="A0A4T0WAX4"/>
<evidence type="ECO:0000313" key="2">
    <source>
        <dbReference type="EMBL" id="TID02679.1"/>
    </source>
</evidence>
<reference evidence="2 3" key="1">
    <citation type="journal article" date="2019" name="Genome Biol. Evol.">
        <title>Genomic Plasticity Mediated by Transposable Elements in the Plant Pathogenic Fungus Colletotrichum higginsianum.</title>
        <authorList>
            <person name="Tsushima A."/>
            <person name="Gan P."/>
            <person name="Kumakura N."/>
            <person name="Narusaka M."/>
            <person name="Takano Y."/>
            <person name="Narusaka Y."/>
            <person name="Shirasu K."/>
        </authorList>
    </citation>
    <scope>NUCLEOTIDE SEQUENCE [LARGE SCALE GENOMIC DNA]</scope>
    <source>
        <strain evidence="2 3">MAFF305635-RFP</strain>
    </source>
</reference>
<evidence type="ECO:0000256" key="1">
    <source>
        <dbReference type="SAM" id="MobiDB-lite"/>
    </source>
</evidence>
<dbReference type="Proteomes" id="UP000305883">
    <property type="component" value="Unassembled WGS sequence"/>
</dbReference>
<evidence type="ECO:0000313" key="3">
    <source>
        <dbReference type="Proteomes" id="UP000305883"/>
    </source>
</evidence>